<reference evidence="2 3" key="1">
    <citation type="journal article" date="2013" name="Stand. Genomic Sci.">
        <title>Genome sequence of the reddish-pigmented Rubellimicrobium thermophilum type strain (DSM 16684(T)), a member of the Roseobacter clade.</title>
        <authorList>
            <person name="Fiebig A."/>
            <person name="Riedel T."/>
            <person name="Gronow S."/>
            <person name="Petersen J."/>
            <person name="Klenk H.P."/>
            <person name="Goker M."/>
        </authorList>
    </citation>
    <scope>NUCLEOTIDE SEQUENCE [LARGE SCALE GENOMIC DNA]</scope>
    <source>
        <strain evidence="2 3">DSM 16684</strain>
    </source>
</reference>
<dbReference type="HOGENOM" id="CLU_2525493_0_0_5"/>
<proteinExistence type="predicted"/>
<gene>
    <name evidence="2" type="ORF">ruthe_02180</name>
</gene>
<protein>
    <submittedName>
        <fullName evidence="2">Uncharacterized protein</fullName>
    </submittedName>
</protein>
<dbReference type="STRING" id="1123069.ruthe_02180"/>
<feature type="compositionally biased region" description="Basic and acidic residues" evidence="1">
    <location>
        <begin position="51"/>
        <end position="63"/>
    </location>
</feature>
<evidence type="ECO:0000313" key="2">
    <source>
        <dbReference type="EMBL" id="EPX84500.1"/>
    </source>
</evidence>
<name>S9S2T2_9RHOB</name>
<feature type="compositionally biased region" description="Low complexity" evidence="1">
    <location>
        <begin position="32"/>
        <end position="47"/>
    </location>
</feature>
<sequence>MTNALTALVFRAGIRPARPRRNGGPVRGSGRAGRPPATAPRARSGRALPRPRAERVGRPEIFTRSRTNRPDPASRTGSAEEFPR</sequence>
<keyword evidence="3" id="KW-1185">Reference proteome</keyword>
<dbReference type="Proteomes" id="UP000015346">
    <property type="component" value="Unassembled WGS sequence"/>
</dbReference>
<feature type="region of interest" description="Disordered" evidence="1">
    <location>
        <begin position="11"/>
        <end position="84"/>
    </location>
</feature>
<accession>S9S2T2</accession>
<comment type="caution">
    <text evidence="2">The sequence shown here is derived from an EMBL/GenBank/DDBJ whole genome shotgun (WGS) entry which is preliminary data.</text>
</comment>
<evidence type="ECO:0000313" key="3">
    <source>
        <dbReference type="Proteomes" id="UP000015346"/>
    </source>
</evidence>
<organism evidence="2 3">
    <name type="scientific">Rubellimicrobium thermophilum DSM 16684</name>
    <dbReference type="NCBI Taxonomy" id="1123069"/>
    <lineage>
        <taxon>Bacteria</taxon>
        <taxon>Pseudomonadati</taxon>
        <taxon>Pseudomonadota</taxon>
        <taxon>Alphaproteobacteria</taxon>
        <taxon>Rhodobacterales</taxon>
        <taxon>Roseobacteraceae</taxon>
        <taxon>Rubellimicrobium</taxon>
    </lineage>
</organism>
<dbReference type="EMBL" id="AOLV01000024">
    <property type="protein sequence ID" value="EPX84500.1"/>
    <property type="molecule type" value="Genomic_DNA"/>
</dbReference>
<dbReference type="AlphaFoldDB" id="S9S2T2"/>
<evidence type="ECO:0000256" key="1">
    <source>
        <dbReference type="SAM" id="MobiDB-lite"/>
    </source>
</evidence>